<feature type="region of interest" description="Disordered" evidence="1">
    <location>
        <begin position="42"/>
        <end position="106"/>
    </location>
</feature>
<accession>A0ABS7W6A3</accession>
<sequence length="189" mass="18738">MRHEQPLALNHAGDPMRRKPCTRPGAVALLLAPGAALLLAGCGSGGTGEAAADRPTASPTSGSPTAQAPAPDATRAGGPSASSPSADADLPVDPGPDPGGGAGSAVDEAFGAARSAALQSGLRYVDPALGTPEGLAGVDAKADAQCADLRRNVADPDRLAAQRFSVGNHKVTEADGKRINTLLRNTYCG</sequence>
<evidence type="ECO:0000313" key="2">
    <source>
        <dbReference type="EMBL" id="MBZ6153494.1"/>
    </source>
</evidence>
<feature type="compositionally biased region" description="Polar residues" evidence="1">
    <location>
        <begin position="57"/>
        <end position="66"/>
    </location>
</feature>
<organism evidence="2 3">
    <name type="scientific">Streptomyces olivaceus</name>
    <dbReference type="NCBI Taxonomy" id="47716"/>
    <lineage>
        <taxon>Bacteria</taxon>
        <taxon>Bacillati</taxon>
        <taxon>Actinomycetota</taxon>
        <taxon>Actinomycetes</taxon>
        <taxon>Kitasatosporales</taxon>
        <taxon>Streptomycetaceae</taxon>
        <taxon>Streptomyces</taxon>
    </lineage>
</organism>
<protein>
    <recommendedName>
        <fullName evidence="4">DUF732 domain-containing protein</fullName>
    </recommendedName>
</protein>
<evidence type="ECO:0000256" key="1">
    <source>
        <dbReference type="SAM" id="MobiDB-lite"/>
    </source>
</evidence>
<proteinExistence type="predicted"/>
<name>A0ABS7W6A3_STROV</name>
<gene>
    <name evidence="2" type="ORF">KVH32_20365</name>
</gene>
<dbReference type="Proteomes" id="UP000758701">
    <property type="component" value="Unassembled WGS sequence"/>
</dbReference>
<feature type="region of interest" description="Disordered" evidence="1">
    <location>
        <begin position="1"/>
        <end position="21"/>
    </location>
</feature>
<keyword evidence="3" id="KW-1185">Reference proteome</keyword>
<reference evidence="2 3" key="1">
    <citation type="submission" date="2021-06" db="EMBL/GenBank/DDBJ databases">
        <title>Ecological speciation of a Streptomyces species isolated from different habitats and geographic origins.</title>
        <authorList>
            <person name="Wang J."/>
        </authorList>
    </citation>
    <scope>NUCLEOTIDE SEQUENCE [LARGE SCALE GENOMIC DNA]</scope>
    <source>
        <strain evidence="2 3">FXJ8.012</strain>
    </source>
</reference>
<dbReference type="EMBL" id="JAHSTP010000007">
    <property type="protein sequence ID" value="MBZ6153494.1"/>
    <property type="molecule type" value="Genomic_DNA"/>
</dbReference>
<evidence type="ECO:0008006" key="4">
    <source>
        <dbReference type="Google" id="ProtNLM"/>
    </source>
</evidence>
<evidence type="ECO:0000313" key="3">
    <source>
        <dbReference type="Proteomes" id="UP000758701"/>
    </source>
</evidence>
<dbReference type="RefSeq" id="WP_224309933.1">
    <property type="nucleotide sequence ID" value="NZ_BNEG01000005.1"/>
</dbReference>
<comment type="caution">
    <text evidence="2">The sequence shown here is derived from an EMBL/GenBank/DDBJ whole genome shotgun (WGS) entry which is preliminary data.</text>
</comment>
<feature type="compositionally biased region" description="Low complexity" evidence="1">
    <location>
        <begin position="76"/>
        <end position="92"/>
    </location>
</feature>